<evidence type="ECO:0000313" key="5">
    <source>
        <dbReference type="Proteomes" id="UP000694569"/>
    </source>
</evidence>
<evidence type="ECO:0000256" key="3">
    <source>
        <dbReference type="SAM" id="MobiDB-lite"/>
    </source>
</evidence>
<evidence type="ECO:0008006" key="6">
    <source>
        <dbReference type="Google" id="ProtNLM"/>
    </source>
</evidence>
<accession>A0A8C5PU14</accession>
<dbReference type="Ensembl" id="ENSLLET00000028578.1">
    <property type="protein sequence ID" value="ENSLLEP00000027502.1"/>
    <property type="gene ID" value="ENSLLEG00000017463.1"/>
</dbReference>
<evidence type="ECO:0000313" key="4">
    <source>
        <dbReference type="Ensembl" id="ENSLLEP00000027502.1"/>
    </source>
</evidence>
<dbReference type="Proteomes" id="UP000694569">
    <property type="component" value="Unplaced"/>
</dbReference>
<name>A0A8C5PU14_9ANUR</name>
<sequence>MTHKKRAQSAQRLKDPQGTAKPDGIAHYFAEKPAAGGTPRRPMMAPITGVSQESSPTSSVEPHEEPEETVRDILRNLPTKGDLERMLGKLEASFSARIEELDADIHQVGSRVLQLEEDRDVMEDRLSRLETGLEAHNTYIHHLHRALDDQDNRGRRNNLRLRGLPEPPDGGEHLMENLRIIFNKLLGKPPDAPVHFDRAHRALKPKGPQNTMPRDVICRLHYHRQKEEILQAARRRELKDPQGNILQLYPDLSWTTLQARRLLKPVTEALRERQIRYRWGYPFALLVNVEGVHYTIGCAADLPPLLKALAMEDIVILDWYGGASLDMVPPPPTQPQRPRWQTPSKRGRGMPRAQPSTPPMQPSN</sequence>
<dbReference type="Gene3D" id="3.30.70.1820">
    <property type="entry name" value="L1 transposable element, RRM domain"/>
    <property type="match status" value="1"/>
</dbReference>
<evidence type="ECO:0000256" key="2">
    <source>
        <dbReference type="SAM" id="Coils"/>
    </source>
</evidence>
<keyword evidence="5" id="KW-1185">Reference proteome</keyword>
<feature type="region of interest" description="Disordered" evidence="3">
    <location>
        <begin position="327"/>
        <end position="364"/>
    </location>
</feature>
<keyword evidence="2" id="KW-0175">Coiled coil</keyword>
<feature type="region of interest" description="Disordered" evidence="3">
    <location>
        <begin position="1"/>
        <end position="69"/>
    </location>
</feature>
<organism evidence="4 5">
    <name type="scientific">Leptobrachium leishanense</name>
    <name type="common">Leishan spiny toad</name>
    <dbReference type="NCBI Taxonomy" id="445787"/>
    <lineage>
        <taxon>Eukaryota</taxon>
        <taxon>Metazoa</taxon>
        <taxon>Chordata</taxon>
        <taxon>Craniata</taxon>
        <taxon>Vertebrata</taxon>
        <taxon>Euteleostomi</taxon>
        <taxon>Amphibia</taxon>
        <taxon>Batrachia</taxon>
        <taxon>Anura</taxon>
        <taxon>Pelobatoidea</taxon>
        <taxon>Megophryidae</taxon>
        <taxon>Leptobrachium</taxon>
    </lineage>
</organism>
<dbReference type="InterPro" id="IPR004244">
    <property type="entry name" value="Transposase_22"/>
</dbReference>
<dbReference type="AlphaFoldDB" id="A0A8C5PU14"/>
<proteinExistence type="inferred from homology"/>
<protein>
    <recommendedName>
        <fullName evidence="6">Transposase</fullName>
    </recommendedName>
</protein>
<dbReference type="OrthoDB" id="9909705at2759"/>
<evidence type="ECO:0000256" key="1">
    <source>
        <dbReference type="ARBA" id="ARBA00061640"/>
    </source>
</evidence>
<reference evidence="4" key="2">
    <citation type="submission" date="2025-09" db="UniProtKB">
        <authorList>
            <consortium name="Ensembl"/>
        </authorList>
    </citation>
    <scope>IDENTIFICATION</scope>
</reference>
<feature type="compositionally biased region" description="Polar residues" evidence="3">
    <location>
        <begin position="49"/>
        <end position="60"/>
    </location>
</feature>
<feature type="coiled-coil region" evidence="2">
    <location>
        <begin position="98"/>
        <end position="132"/>
    </location>
</feature>
<dbReference type="GeneTree" id="ENSGT01010000225202"/>
<comment type="similarity">
    <text evidence="1">Belongs to the transposase 22 family.</text>
</comment>
<dbReference type="FunFam" id="3.30.70.1820:FF:000002">
    <property type="entry name" value="LINE-1 retrotransposable element ORF1 protein"/>
    <property type="match status" value="1"/>
</dbReference>
<reference evidence="4" key="1">
    <citation type="submission" date="2025-08" db="UniProtKB">
        <authorList>
            <consortium name="Ensembl"/>
        </authorList>
    </citation>
    <scope>IDENTIFICATION</scope>
</reference>
<dbReference type="PANTHER" id="PTHR11505">
    <property type="entry name" value="L1 TRANSPOSABLE ELEMENT-RELATED"/>
    <property type="match status" value="1"/>
</dbReference>